<keyword evidence="6" id="KW-1185">Reference proteome</keyword>
<dbReference type="GO" id="GO:0003700">
    <property type="term" value="F:DNA-binding transcription factor activity"/>
    <property type="evidence" value="ECO:0007669"/>
    <property type="project" value="InterPro"/>
</dbReference>
<dbReference type="EMBL" id="BMZH01000003">
    <property type="protein sequence ID" value="GHA90084.1"/>
    <property type="molecule type" value="Genomic_DNA"/>
</dbReference>
<dbReference type="SUPFAM" id="SSF46689">
    <property type="entry name" value="Homeodomain-like"/>
    <property type="match status" value="1"/>
</dbReference>
<gene>
    <name evidence="5" type="ORF">GCM10009069_11570</name>
</gene>
<sequence>MTRLIVPRGETSALETAAKSIAGLRTAEPGAILPESDDESQNWMLLRDYFQLMRRMTAAASDESLGMSQRSLAPGTTDFVIDILKQADNLEDAMKRTARTYNLIHGGYFNKVTRRRDCLVYTIDDREFPYAFSADSPPAYSVMEGLLIFLHAMLTLTTGVALTPHVRCVRSRRPKRDTRDGFLSFWEAPVRCDAPFYALEYDLSVAGIAIRKKHDRPVSAATVYDTVNEMIAEREHRVAKNDLPQRIKDLMEAGVTEQAIIARDLGLSVATLRRRLSESGTSFRDLRHQALNKMAQSMLRQGRPIGDVAETLNYVDVRSFSRAFKTWNDMTPAAFIRQLGDADA</sequence>
<keyword evidence="1" id="KW-0805">Transcription regulation</keyword>
<keyword evidence="3" id="KW-0804">Transcription</keyword>
<dbReference type="PANTHER" id="PTHR47894:SF1">
    <property type="entry name" value="HTH-TYPE TRANSCRIPTIONAL REGULATOR VQSM"/>
    <property type="match status" value="1"/>
</dbReference>
<keyword evidence="2" id="KW-0238">DNA-binding</keyword>
<dbReference type="PANTHER" id="PTHR47894">
    <property type="entry name" value="HTH-TYPE TRANSCRIPTIONAL REGULATOR GADX"/>
    <property type="match status" value="1"/>
</dbReference>
<dbReference type="Gene3D" id="1.10.10.60">
    <property type="entry name" value="Homeodomain-like"/>
    <property type="match status" value="1"/>
</dbReference>
<evidence type="ECO:0000256" key="1">
    <source>
        <dbReference type="ARBA" id="ARBA00023015"/>
    </source>
</evidence>
<accession>A0A8J3CPF8</accession>
<dbReference type="InterPro" id="IPR018060">
    <property type="entry name" value="HTH_AraC"/>
</dbReference>
<evidence type="ECO:0000313" key="5">
    <source>
        <dbReference type="EMBL" id="GHA90084.1"/>
    </source>
</evidence>
<feature type="domain" description="HTH araC/xylS-type" evidence="4">
    <location>
        <begin position="241"/>
        <end position="338"/>
    </location>
</feature>
<dbReference type="PROSITE" id="PS01124">
    <property type="entry name" value="HTH_ARAC_FAMILY_2"/>
    <property type="match status" value="1"/>
</dbReference>
<reference evidence="5" key="1">
    <citation type="journal article" date="2014" name="Int. J. Syst. Evol. Microbiol.">
        <title>Complete genome sequence of Corynebacterium casei LMG S-19264T (=DSM 44701T), isolated from a smear-ripened cheese.</title>
        <authorList>
            <consortium name="US DOE Joint Genome Institute (JGI-PGF)"/>
            <person name="Walter F."/>
            <person name="Albersmeier A."/>
            <person name="Kalinowski J."/>
            <person name="Ruckert C."/>
        </authorList>
    </citation>
    <scope>NUCLEOTIDE SEQUENCE</scope>
    <source>
        <strain evidence="5">KCTC 32513</strain>
    </source>
</reference>
<proteinExistence type="predicted"/>
<dbReference type="RefSeq" id="WP_189496344.1">
    <property type="nucleotide sequence ID" value="NZ_BMZH01000003.1"/>
</dbReference>
<dbReference type="SMART" id="SM00342">
    <property type="entry name" value="HTH_ARAC"/>
    <property type="match status" value="1"/>
</dbReference>
<evidence type="ECO:0000259" key="4">
    <source>
        <dbReference type="PROSITE" id="PS01124"/>
    </source>
</evidence>
<protein>
    <submittedName>
        <fullName evidence="5">AraC family transcriptional regulator</fullName>
    </submittedName>
</protein>
<dbReference type="Pfam" id="PF12833">
    <property type="entry name" value="HTH_18"/>
    <property type="match status" value="1"/>
</dbReference>
<evidence type="ECO:0000256" key="2">
    <source>
        <dbReference type="ARBA" id="ARBA00023125"/>
    </source>
</evidence>
<organism evidence="5 6">
    <name type="scientific">Algimonas arctica</name>
    <dbReference type="NCBI Taxonomy" id="1479486"/>
    <lineage>
        <taxon>Bacteria</taxon>
        <taxon>Pseudomonadati</taxon>
        <taxon>Pseudomonadota</taxon>
        <taxon>Alphaproteobacteria</taxon>
        <taxon>Maricaulales</taxon>
        <taxon>Robiginitomaculaceae</taxon>
        <taxon>Algimonas</taxon>
    </lineage>
</organism>
<dbReference type="Pfam" id="PF12625">
    <property type="entry name" value="Arabinose_bd"/>
    <property type="match status" value="1"/>
</dbReference>
<comment type="caution">
    <text evidence="5">The sequence shown here is derived from an EMBL/GenBank/DDBJ whole genome shotgun (WGS) entry which is preliminary data.</text>
</comment>
<dbReference type="GO" id="GO:0005829">
    <property type="term" value="C:cytosol"/>
    <property type="evidence" value="ECO:0007669"/>
    <property type="project" value="TreeGrafter"/>
</dbReference>
<dbReference type="Proteomes" id="UP000634004">
    <property type="component" value="Unassembled WGS sequence"/>
</dbReference>
<dbReference type="InterPro" id="IPR032687">
    <property type="entry name" value="AraC-type_N"/>
</dbReference>
<name>A0A8J3CPF8_9PROT</name>
<reference evidence="5" key="2">
    <citation type="submission" date="2020-09" db="EMBL/GenBank/DDBJ databases">
        <authorList>
            <person name="Sun Q."/>
            <person name="Kim S."/>
        </authorList>
    </citation>
    <scope>NUCLEOTIDE SEQUENCE</scope>
    <source>
        <strain evidence="5">KCTC 32513</strain>
    </source>
</reference>
<dbReference type="AlphaFoldDB" id="A0A8J3CPF8"/>
<evidence type="ECO:0000256" key="3">
    <source>
        <dbReference type="ARBA" id="ARBA00023163"/>
    </source>
</evidence>
<evidence type="ECO:0000313" key="6">
    <source>
        <dbReference type="Proteomes" id="UP000634004"/>
    </source>
</evidence>
<dbReference type="InterPro" id="IPR009057">
    <property type="entry name" value="Homeodomain-like_sf"/>
</dbReference>
<dbReference type="GO" id="GO:0000976">
    <property type="term" value="F:transcription cis-regulatory region binding"/>
    <property type="evidence" value="ECO:0007669"/>
    <property type="project" value="TreeGrafter"/>
</dbReference>